<dbReference type="PROSITE" id="PS00661">
    <property type="entry name" value="FERM_2"/>
    <property type="match status" value="1"/>
</dbReference>
<sequence>MTTDEAESVHKKQVCEQQQEEENLAAQEPGPADTVQDSPSGTSLPPGGSEEEQELKPRQRTSAGRGLSRLFSSFLKRRSQCSDGEGVETERARDKDGQEEPKAPIADPEPELRIEGDVAVDQHSISSAENQCEKEKEIVEEEAKLEDAGAAETEVKEEGEKEKEKQEENKQKASRHPGILHCKVKLLDDTLFECELEKHAKGQELFAKVCDHLNLLEKDYYGLAIWETTTIKTWLDFTKEIRRQVQGTNYDFTFNVNFYPPDPAQLSEDITRYYLCLQLRKDIKNGRLPCSFVTLALLGSYALQSELGEYDLEVHGTDYAKELQLIPGQTKELEEKVMELHRTYRSMSPAQADMMFLENAKKLAMYGVDLHQAKDLDGVDIMLGVCSSGLMVYKDKLRINRFPWPKVLKVSYKRSSFFIKIRPSDLEHYESAIGFKLPNYKAAKKLWKVCVEHHTFFRLTSTEAATTPRKFLALGSKFRYSGRTQAQTRQASSMIDRPAPHFQRSASKRASRSLDGAMVSIPDKNARPVSAPIMSPISPGDMAPSPVASAAHTDRKETSTPTGRPRSTERKSEVKAEAHVTGGSKTHSTKAEGTPEIKSPVVKTKTITISDVTNSLRSEIASKDIPIVHTETKTITYESAQKESGMLLSAQTITSETVSTTTTTQITKMVKGGISETRIEKRIVITGDTEIDHDKALAQAIKEAKEQHPDMSVTKVVVHQETEITPE</sequence>
<evidence type="ECO:0000256" key="14">
    <source>
        <dbReference type="ARBA" id="ARBA00023658"/>
    </source>
</evidence>
<evidence type="ECO:0000256" key="15">
    <source>
        <dbReference type="ARBA" id="ARBA00030419"/>
    </source>
</evidence>
<evidence type="ECO:0000256" key="1">
    <source>
        <dbReference type="ARBA" id="ARBA00004123"/>
    </source>
</evidence>
<feature type="compositionally biased region" description="Basic and acidic residues" evidence="17">
    <location>
        <begin position="88"/>
        <end position="102"/>
    </location>
</feature>
<dbReference type="InterPro" id="IPR014847">
    <property type="entry name" value="FA"/>
</dbReference>
<dbReference type="SMART" id="SM00295">
    <property type="entry name" value="B41"/>
    <property type="match status" value="1"/>
</dbReference>
<evidence type="ECO:0000256" key="3">
    <source>
        <dbReference type="ARBA" id="ARBA00004544"/>
    </source>
</evidence>
<feature type="region of interest" description="Disordered" evidence="17">
    <location>
        <begin position="483"/>
        <end position="597"/>
    </location>
</feature>
<dbReference type="Gene3D" id="1.20.80.10">
    <property type="match status" value="1"/>
</dbReference>
<dbReference type="PRINTS" id="PR00935">
    <property type="entry name" value="BAND41"/>
</dbReference>
<dbReference type="CDD" id="cd14473">
    <property type="entry name" value="FERM_B-lobe"/>
    <property type="match status" value="1"/>
</dbReference>
<dbReference type="Pfam" id="PF09379">
    <property type="entry name" value="FERM_N"/>
    <property type="match status" value="1"/>
</dbReference>
<dbReference type="GO" id="GO:0051301">
    <property type="term" value="P:cell division"/>
    <property type="evidence" value="ECO:0007669"/>
    <property type="project" value="UniProtKB-KW"/>
</dbReference>
<evidence type="ECO:0000256" key="12">
    <source>
        <dbReference type="ARBA" id="ARBA00023242"/>
    </source>
</evidence>
<dbReference type="Pfam" id="PF09380">
    <property type="entry name" value="FERM_C"/>
    <property type="match status" value="1"/>
</dbReference>
<dbReference type="InterPro" id="IPR029071">
    <property type="entry name" value="Ubiquitin-like_domsf"/>
</dbReference>
<evidence type="ECO:0000313" key="20">
    <source>
        <dbReference type="Proteomes" id="UP000472260"/>
    </source>
</evidence>
<name>A0A671P512_9TELE</name>
<dbReference type="Pfam" id="PF08736">
    <property type="entry name" value="FA"/>
    <property type="match status" value="1"/>
</dbReference>
<reference evidence="19" key="2">
    <citation type="submission" date="2025-09" db="UniProtKB">
        <authorList>
            <consortium name="Ensembl"/>
        </authorList>
    </citation>
    <scope>IDENTIFICATION</scope>
</reference>
<feature type="region of interest" description="Disordered" evidence="17">
    <location>
        <begin position="143"/>
        <end position="174"/>
    </location>
</feature>
<feature type="compositionally biased region" description="Basic and acidic residues" evidence="17">
    <location>
        <begin position="566"/>
        <end position="578"/>
    </location>
</feature>
<feature type="compositionally biased region" description="Low complexity" evidence="17">
    <location>
        <begin position="38"/>
        <end position="48"/>
    </location>
</feature>
<evidence type="ECO:0000256" key="16">
    <source>
        <dbReference type="ARBA" id="ARBA00032586"/>
    </source>
</evidence>
<dbReference type="AlphaFoldDB" id="A0A671P512"/>
<comment type="subcellular location">
    <subcellularLocation>
        <location evidence="3">Cytoplasm</location>
        <location evidence="3">Cell cortex</location>
    </subcellularLocation>
    <subcellularLocation>
        <location evidence="2">Cytoplasm</location>
        <location evidence="2">Cytoskeleton</location>
    </subcellularLocation>
    <subcellularLocation>
        <location evidence="1">Nucleus</location>
    </subcellularLocation>
</comment>
<dbReference type="PANTHER" id="PTHR23280">
    <property type="entry name" value="4.1 G PROTEIN"/>
    <property type="match status" value="1"/>
</dbReference>
<dbReference type="GO" id="GO:0005198">
    <property type="term" value="F:structural molecule activity"/>
    <property type="evidence" value="ECO:0007669"/>
    <property type="project" value="InterPro"/>
</dbReference>
<dbReference type="Proteomes" id="UP000472260">
    <property type="component" value="Unassembled WGS sequence"/>
</dbReference>
<keyword evidence="9" id="KW-0112">Calmodulin-binding</keyword>
<dbReference type="SUPFAM" id="SSF50729">
    <property type="entry name" value="PH domain-like"/>
    <property type="match status" value="1"/>
</dbReference>
<dbReference type="InterPro" id="IPR019749">
    <property type="entry name" value="Band_41_domain"/>
</dbReference>
<gene>
    <name evidence="19" type="primary">LOC107668701</name>
</gene>
<keyword evidence="6" id="KW-0597">Phosphoprotein</keyword>
<dbReference type="Pfam" id="PF05902">
    <property type="entry name" value="4_1_CTD"/>
    <property type="match status" value="1"/>
</dbReference>
<dbReference type="Pfam" id="PF00373">
    <property type="entry name" value="FERM_M"/>
    <property type="match status" value="1"/>
</dbReference>
<evidence type="ECO:0000256" key="13">
    <source>
        <dbReference type="ARBA" id="ARBA00023306"/>
    </source>
</evidence>
<dbReference type="InterPro" id="IPR014352">
    <property type="entry name" value="FERM/acyl-CoA-bd_prot_sf"/>
</dbReference>
<dbReference type="InterPro" id="IPR000299">
    <property type="entry name" value="FERM_domain"/>
</dbReference>
<feature type="domain" description="FERM" evidence="18">
    <location>
        <begin position="180"/>
        <end position="461"/>
    </location>
</feature>
<dbReference type="InterPro" id="IPR018979">
    <property type="entry name" value="FERM_N"/>
</dbReference>
<dbReference type="GO" id="GO:0005516">
    <property type="term" value="F:calmodulin binding"/>
    <property type="evidence" value="ECO:0007669"/>
    <property type="project" value="UniProtKB-KW"/>
</dbReference>
<keyword evidence="12" id="KW-0539">Nucleus</keyword>
<dbReference type="CDD" id="cd13184">
    <property type="entry name" value="FERM_C_4_1_family"/>
    <property type="match status" value="1"/>
</dbReference>
<dbReference type="InterPro" id="IPR000798">
    <property type="entry name" value="Ez/rad/moesin-like"/>
</dbReference>
<organism evidence="19 20">
    <name type="scientific">Sinocyclocheilus anshuiensis</name>
    <dbReference type="NCBI Taxonomy" id="1608454"/>
    <lineage>
        <taxon>Eukaryota</taxon>
        <taxon>Metazoa</taxon>
        <taxon>Chordata</taxon>
        <taxon>Craniata</taxon>
        <taxon>Vertebrata</taxon>
        <taxon>Euteleostomi</taxon>
        <taxon>Actinopterygii</taxon>
        <taxon>Neopterygii</taxon>
        <taxon>Teleostei</taxon>
        <taxon>Ostariophysi</taxon>
        <taxon>Cypriniformes</taxon>
        <taxon>Cyprinidae</taxon>
        <taxon>Cyprininae</taxon>
        <taxon>Sinocyclocheilus</taxon>
    </lineage>
</organism>
<evidence type="ECO:0000256" key="4">
    <source>
        <dbReference type="ARBA" id="ARBA00022448"/>
    </source>
</evidence>
<protein>
    <recommendedName>
        <fullName evidence="14">Protein 4.1</fullName>
    </recommendedName>
    <alternativeName>
        <fullName evidence="15">Band 4.1</fullName>
    </alternativeName>
    <alternativeName>
        <fullName evidence="16">Erythrocyte membrane protein band 4.1</fullName>
    </alternativeName>
</protein>
<evidence type="ECO:0000259" key="18">
    <source>
        <dbReference type="PROSITE" id="PS50057"/>
    </source>
</evidence>
<dbReference type="SMART" id="SM01195">
    <property type="entry name" value="FA"/>
    <property type="match status" value="1"/>
</dbReference>
<dbReference type="InterPro" id="IPR018980">
    <property type="entry name" value="FERM_PH-like_C"/>
</dbReference>
<evidence type="ECO:0000256" key="6">
    <source>
        <dbReference type="ARBA" id="ARBA00022553"/>
    </source>
</evidence>
<dbReference type="PANTHER" id="PTHR23280:SF12">
    <property type="entry name" value="PROTEIN 4.1"/>
    <property type="match status" value="1"/>
</dbReference>
<evidence type="ECO:0000256" key="9">
    <source>
        <dbReference type="ARBA" id="ARBA00022860"/>
    </source>
</evidence>
<dbReference type="PROSITE" id="PS50057">
    <property type="entry name" value="FERM_3"/>
    <property type="match status" value="1"/>
</dbReference>
<dbReference type="InterPro" id="IPR019748">
    <property type="entry name" value="FERM_central"/>
</dbReference>
<dbReference type="GO" id="GO:0005634">
    <property type="term" value="C:nucleus"/>
    <property type="evidence" value="ECO:0007669"/>
    <property type="project" value="UniProtKB-SubCell"/>
</dbReference>
<dbReference type="GO" id="GO:0005886">
    <property type="term" value="C:plasma membrane"/>
    <property type="evidence" value="ECO:0007669"/>
    <property type="project" value="TreeGrafter"/>
</dbReference>
<proteinExistence type="predicted"/>
<dbReference type="InterPro" id="IPR011993">
    <property type="entry name" value="PH-like_dom_sf"/>
</dbReference>
<reference evidence="19" key="1">
    <citation type="submission" date="2025-08" db="UniProtKB">
        <authorList>
            <consortium name="Ensembl"/>
        </authorList>
    </citation>
    <scope>IDENTIFICATION</scope>
</reference>
<keyword evidence="5" id="KW-0963">Cytoplasm</keyword>
<keyword evidence="20" id="KW-1185">Reference proteome</keyword>
<dbReference type="GO" id="GO:0005938">
    <property type="term" value="C:cell cortex"/>
    <property type="evidence" value="ECO:0007669"/>
    <property type="project" value="UniProtKB-SubCell"/>
</dbReference>
<dbReference type="Gene3D" id="2.30.29.30">
    <property type="entry name" value="Pleckstrin-homology domain (PH domain)/Phosphotyrosine-binding domain (PTB)"/>
    <property type="match status" value="1"/>
</dbReference>
<feature type="compositionally biased region" description="Basic and acidic residues" evidence="17">
    <location>
        <begin position="143"/>
        <end position="171"/>
    </location>
</feature>
<evidence type="ECO:0000256" key="17">
    <source>
        <dbReference type="SAM" id="MobiDB-lite"/>
    </source>
</evidence>
<dbReference type="Gene3D" id="3.10.20.90">
    <property type="entry name" value="Phosphatidylinositol 3-kinase Catalytic Subunit, Chain A, domain 1"/>
    <property type="match status" value="1"/>
</dbReference>
<evidence type="ECO:0000256" key="5">
    <source>
        <dbReference type="ARBA" id="ARBA00022490"/>
    </source>
</evidence>
<keyword evidence="8" id="KW-0498">Mitosis</keyword>
<dbReference type="InterPro" id="IPR008379">
    <property type="entry name" value="Band_4.1_C"/>
</dbReference>
<evidence type="ECO:0000256" key="10">
    <source>
        <dbReference type="ARBA" id="ARBA00023203"/>
    </source>
</evidence>
<dbReference type="GO" id="GO:0031032">
    <property type="term" value="P:actomyosin structure organization"/>
    <property type="evidence" value="ECO:0007669"/>
    <property type="project" value="TreeGrafter"/>
</dbReference>
<feature type="region of interest" description="Disordered" evidence="17">
    <location>
        <begin position="1"/>
        <end position="112"/>
    </location>
</feature>
<keyword evidence="13" id="KW-0131">Cell cycle</keyword>
<dbReference type="PIRSF" id="PIRSF002304">
    <property type="entry name" value="Membrane_skeletal_4_1"/>
    <property type="match status" value="1"/>
</dbReference>
<dbReference type="SMART" id="SM01196">
    <property type="entry name" value="FERM_C"/>
    <property type="match status" value="1"/>
</dbReference>
<accession>A0A671P512</accession>
<evidence type="ECO:0000256" key="8">
    <source>
        <dbReference type="ARBA" id="ARBA00022776"/>
    </source>
</evidence>
<dbReference type="FunFam" id="2.30.29.30:FF:000001">
    <property type="entry name" value="Erythrocyte membrane protein band 4.1"/>
    <property type="match status" value="1"/>
</dbReference>
<dbReference type="FunFam" id="1.20.80.10:FF:000001">
    <property type="entry name" value="Erythrocyte membrane protein band 4.1"/>
    <property type="match status" value="1"/>
</dbReference>
<keyword evidence="7" id="KW-0132">Cell division</keyword>
<dbReference type="PRINTS" id="PR00661">
    <property type="entry name" value="ERMFAMILY"/>
</dbReference>
<dbReference type="Ensembl" id="ENSSANT00000057109.1">
    <property type="protein sequence ID" value="ENSSANP00000053706.1"/>
    <property type="gene ID" value="ENSSANG00000025370.1"/>
</dbReference>
<dbReference type="SUPFAM" id="SSF47031">
    <property type="entry name" value="Second domain of FERM"/>
    <property type="match status" value="1"/>
</dbReference>
<dbReference type="GO" id="GO:0003779">
    <property type="term" value="F:actin binding"/>
    <property type="evidence" value="ECO:0007669"/>
    <property type="project" value="UniProtKB-KW"/>
</dbReference>
<keyword evidence="10" id="KW-0009">Actin-binding</keyword>
<dbReference type="InterPro" id="IPR019747">
    <property type="entry name" value="FERM_CS"/>
</dbReference>
<dbReference type="InterPro" id="IPR035963">
    <property type="entry name" value="FERM_2"/>
</dbReference>
<feature type="compositionally biased region" description="Polar residues" evidence="17">
    <location>
        <begin position="483"/>
        <end position="493"/>
    </location>
</feature>
<evidence type="ECO:0000256" key="11">
    <source>
        <dbReference type="ARBA" id="ARBA00023212"/>
    </source>
</evidence>
<evidence type="ECO:0000256" key="7">
    <source>
        <dbReference type="ARBA" id="ARBA00022618"/>
    </source>
</evidence>
<dbReference type="GO" id="GO:0005856">
    <property type="term" value="C:cytoskeleton"/>
    <property type="evidence" value="ECO:0007669"/>
    <property type="project" value="UniProtKB-SubCell"/>
</dbReference>
<dbReference type="FunFam" id="3.10.20.90:FF:000002">
    <property type="entry name" value="Erythrocyte protein band 4.1-like 3"/>
    <property type="match status" value="1"/>
</dbReference>
<feature type="compositionally biased region" description="Low complexity" evidence="17">
    <location>
        <begin position="64"/>
        <end position="74"/>
    </location>
</feature>
<keyword evidence="4" id="KW-0813">Transport</keyword>
<dbReference type="SUPFAM" id="SSF54236">
    <property type="entry name" value="Ubiquitin-like"/>
    <property type="match status" value="1"/>
</dbReference>
<dbReference type="PROSITE" id="PS00660">
    <property type="entry name" value="FERM_1"/>
    <property type="match status" value="1"/>
</dbReference>
<keyword evidence="11" id="KW-0206">Cytoskeleton</keyword>
<evidence type="ECO:0000313" key="19">
    <source>
        <dbReference type="Ensembl" id="ENSSANP00000053706.1"/>
    </source>
</evidence>
<evidence type="ECO:0000256" key="2">
    <source>
        <dbReference type="ARBA" id="ARBA00004245"/>
    </source>
</evidence>